<comment type="caution">
    <text evidence="1">The sequence shown here is derived from an EMBL/GenBank/DDBJ whole genome shotgun (WGS) entry which is preliminary data.</text>
</comment>
<protein>
    <submittedName>
        <fullName evidence="1">Uncharacterized protein</fullName>
    </submittedName>
</protein>
<evidence type="ECO:0000313" key="2">
    <source>
        <dbReference type="Proteomes" id="UP000683925"/>
    </source>
</evidence>
<gene>
    <name evidence="1" type="ORF">POCTA_138.1.T0400112</name>
</gene>
<dbReference type="EMBL" id="CAJJDP010000040">
    <property type="protein sequence ID" value="CAD8161600.1"/>
    <property type="molecule type" value="Genomic_DNA"/>
</dbReference>
<evidence type="ECO:0000313" key="1">
    <source>
        <dbReference type="EMBL" id="CAD8161600.1"/>
    </source>
</evidence>
<dbReference type="AlphaFoldDB" id="A0A8S1U9S3"/>
<keyword evidence="2" id="KW-1185">Reference proteome</keyword>
<sequence length="62" mass="7430">MKDGHIIKIDPIQAIQTKPKIWLNIINYKSETARRIWANQSESRKNGQHFLWIILYNLLKQI</sequence>
<dbReference type="Proteomes" id="UP000683925">
    <property type="component" value="Unassembled WGS sequence"/>
</dbReference>
<organism evidence="1 2">
    <name type="scientific">Paramecium octaurelia</name>
    <dbReference type="NCBI Taxonomy" id="43137"/>
    <lineage>
        <taxon>Eukaryota</taxon>
        <taxon>Sar</taxon>
        <taxon>Alveolata</taxon>
        <taxon>Ciliophora</taxon>
        <taxon>Intramacronucleata</taxon>
        <taxon>Oligohymenophorea</taxon>
        <taxon>Peniculida</taxon>
        <taxon>Parameciidae</taxon>
        <taxon>Paramecium</taxon>
    </lineage>
</organism>
<reference evidence="1" key="1">
    <citation type="submission" date="2021-01" db="EMBL/GenBank/DDBJ databases">
        <authorList>
            <consortium name="Genoscope - CEA"/>
            <person name="William W."/>
        </authorList>
    </citation>
    <scope>NUCLEOTIDE SEQUENCE</scope>
</reference>
<accession>A0A8S1U9S3</accession>
<proteinExistence type="predicted"/>
<name>A0A8S1U9S3_PAROT</name>